<reference evidence="2" key="2">
    <citation type="submission" date="2019-03" db="EMBL/GenBank/DDBJ databases">
        <authorList>
            <person name="Yan Y.-Q."/>
            <person name="Du Z.-J."/>
        </authorList>
    </citation>
    <scope>NUCLEOTIDE SEQUENCE</scope>
    <source>
        <strain evidence="2">PP-F2FG21</strain>
    </source>
</reference>
<sequence length="158" mass="17827">MSTVTASATSPSTNTDGFVHFVLDQIKSTAEHSKELLSSGAKTGLAQLIEQLAIDPLTFNIDALKRYHAELLKYVDIYVVAYMRTKQTFINKLYKYSTTTGINYFMVLNEDNTENREVFFQLLDHYENLKINAVLPINVSFLPKEAVGQIDVEEIALV</sequence>
<dbReference type="EMBL" id="SNQG01000001">
    <property type="protein sequence ID" value="TEW69208.1"/>
    <property type="molecule type" value="Genomic_DNA"/>
</dbReference>
<evidence type="ECO:0000313" key="4">
    <source>
        <dbReference type="Proteomes" id="UP000583101"/>
    </source>
</evidence>
<reference evidence="2 3" key="1">
    <citation type="journal article" date="2016" name="Int. J. Syst. Evol. Microbiol.">
        <title>Proposal of Mucilaginibacter phyllosphaerae sp. nov. isolated from the phyllosphere of Galium album.</title>
        <authorList>
            <person name="Aydogan E.L."/>
            <person name="Busse H.J."/>
            <person name="Moser G."/>
            <person name="Muller C."/>
            <person name="Kampfer P."/>
            <person name="Glaeser S.P."/>
        </authorList>
    </citation>
    <scope>NUCLEOTIDE SEQUENCE [LARGE SCALE GENOMIC DNA]</scope>
    <source>
        <strain evidence="2 3">PP-F2FG21</strain>
    </source>
</reference>
<evidence type="ECO:0000313" key="2">
    <source>
        <dbReference type="EMBL" id="TEW69208.1"/>
    </source>
</evidence>
<gene>
    <name evidence="2" type="ORF">E2R65_03305</name>
    <name evidence="1" type="ORF">GGR35_000328</name>
</gene>
<dbReference type="RefSeq" id="WP_134335043.1">
    <property type="nucleotide sequence ID" value="NZ_BMCZ01000001.1"/>
</dbReference>
<dbReference type="EMBL" id="JACIEG010000001">
    <property type="protein sequence ID" value="MBB3967742.1"/>
    <property type="molecule type" value="Genomic_DNA"/>
</dbReference>
<evidence type="ECO:0000313" key="3">
    <source>
        <dbReference type="Proteomes" id="UP000297248"/>
    </source>
</evidence>
<comment type="caution">
    <text evidence="2">The sequence shown here is derived from an EMBL/GenBank/DDBJ whole genome shotgun (WGS) entry which is preliminary data.</text>
</comment>
<dbReference type="AlphaFoldDB" id="A0A4Y8AJK3"/>
<keyword evidence="4" id="KW-1185">Reference proteome</keyword>
<dbReference type="Proteomes" id="UP000583101">
    <property type="component" value="Unassembled WGS sequence"/>
</dbReference>
<accession>A0A4Y8AJK3</accession>
<proteinExistence type="predicted"/>
<evidence type="ECO:0000313" key="1">
    <source>
        <dbReference type="EMBL" id="MBB3967742.1"/>
    </source>
</evidence>
<dbReference type="Proteomes" id="UP000297248">
    <property type="component" value="Unassembled WGS sequence"/>
</dbReference>
<protein>
    <submittedName>
        <fullName evidence="2">Uncharacterized protein</fullName>
    </submittedName>
</protein>
<reference evidence="1 4" key="3">
    <citation type="submission" date="2020-08" db="EMBL/GenBank/DDBJ databases">
        <title>Genomic Encyclopedia of Type Strains, Phase IV (KMG-IV): sequencing the most valuable type-strain genomes for metagenomic binning, comparative biology and taxonomic classification.</title>
        <authorList>
            <person name="Goeker M."/>
        </authorList>
    </citation>
    <scope>NUCLEOTIDE SEQUENCE [LARGE SCALE GENOMIC DNA]</scope>
    <source>
        <strain evidence="1 4">DSM 100995</strain>
    </source>
</reference>
<name>A0A4Y8AJK3_9SPHI</name>
<organism evidence="2 3">
    <name type="scientific">Mucilaginibacter phyllosphaerae</name>
    <dbReference type="NCBI Taxonomy" id="1812349"/>
    <lineage>
        <taxon>Bacteria</taxon>
        <taxon>Pseudomonadati</taxon>
        <taxon>Bacteroidota</taxon>
        <taxon>Sphingobacteriia</taxon>
        <taxon>Sphingobacteriales</taxon>
        <taxon>Sphingobacteriaceae</taxon>
        <taxon>Mucilaginibacter</taxon>
    </lineage>
</organism>